<comment type="similarity">
    <text evidence="2">Belongs to the major facilitator superfamily. Monocarboxylate porter (TC 2.A.1.13) family.</text>
</comment>
<feature type="transmembrane region" description="Helical" evidence="4">
    <location>
        <begin position="114"/>
        <end position="135"/>
    </location>
</feature>
<comment type="caution">
    <text evidence="6">The sequence shown here is derived from an EMBL/GenBank/DDBJ whole genome shotgun (WGS) entry which is preliminary data.</text>
</comment>
<evidence type="ECO:0000313" key="6">
    <source>
        <dbReference type="EMBL" id="GJJ06962.1"/>
    </source>
</evidence>
<evidence type="ECO:0000259" key="5">
    <source>
        <dbReference type="PROSITE" id="PS50850"/>
    </source>
</evidence>
<evidence type="ECO:0000256" key="2">
    <source>
        <dbReference type="ARBA" id="ARBA00006727"/>
    </source>
</evidence>
<feature type="compositionally biased region" description="Polar residues" evidence="3">
    <location>
        <begin position="11"/>
        <end position="21"/>
    </location>
</feature>
<feature type="transmembrane region" description="Helical" evidence="4">
    <location>
        <begin position="74"/>
        <end position="94"/>
    </location>
</feature>
<comment type="subcellular location">
    <subcellularLocation>
        <location evidence="1">Membrane</location>
        <topology evidence="1">Multi-pass membrane protein</topology>
    </subcellularLocation>
</comment>
<dbReference type="GO" id="GO:0022857">
    <property type="term" value="F:transmembrane transporter activity"/>
    <property type="evidence" value="ECO:0007669"/>
    <property type="project" value="InterPro"/>
</dbReference>
<dbReference type="InterPro" id="IPR011701">
    <property type="entry name" value="MFS"/>
</dbReference>
<dbReference type="Gene3D" id="1.20.1250.20">
    <property type="entry name" value="MFS general substrate transporter like domains"/>
    <property type="match status" value="1"/>
</dbReference>
<feature type="domain" description="Major facilitator superfamily (MFS) profile" evidence="5">
    <location>
        <begin position="72"/>
        <end position="469"/>
    </location>
</feature>
<accession>A0AAV4ZXS5</accession>
<dbReference type="InterPro" id="IPR020846">
    <property type="entry name" value="MFS_dom"/>
</dbReference>
<feature type="transmembrane region" description="Helical" evidence="4">
    <location>
        <begin position="289"/>
        <end position="311"/>
    </location>
</feature>
<evidence type="ECO:0000256" key="3">
    <source>
        <dbReference type="SAM" id="MobiDB-lite"/>
    </source>
</evidence>
<dbReference type="AlphaFoldDB" id="A0AAV4ZXS5"/>
<keyword evidence="4" id="KW-0812">Transmembrane</keyword>
<feature type="transmembrane region" description="Helical" evidence="4">
    <location>
        <begin position="442"/>
        <end position="463"/>
    </location>
</feature>
<feature type="transmembrane region" description="Helical" evidence="4">
    <location>
        <begin position="323"/>
        <end position="344"/>
    </location>
</feature>
<feature type="transmembrane region" description="Helical" evidence="4">
    <location>
        <begin position="142"/>
        <end position="160"/>
    </location>
</feature>
<dbReference type="Pfam" id="PF07690">
    <property type="entry name" value="MFS_1"/>
    <property type="match status" value="1"/>
</dbReference>
<feature type="transmembrane region" description="Helical" evidence="4">
    <location>
        <begin position="377"/>
        <end position="401"/>
    </location>
</feature>
<organism evidence="6 7">
    <name type="scientific">Clathrus columnatus</name>
    <dbReference type="NCBI Taxonomy" id="1419009"/>
    <lineage>
        <taxon>Eukaryota</taxon>
        <taxon>Fungi</taxon>
        <taxon>Dikarya</taxon>
        <taxon>Basidiomycota</taxon>
        <taxon>Agaricomycotina</taxon>
        <taxon>Agaricomycetes</taxon>
        <taxon>Phallomycetidae</taxon>
        <taxon>Phallales</taxon>
        <taxon>Clathraceae</taxon>
        <taxon>Clathrus</taxon>
    </lineage>
</organism>
<dbReference type="PANTHER" id="PTHR11360">
    <property type="entry name" value="MONOCARBOXYLATE TRANSPORTER"/>
    <property type="match status" value="1"/>
</dbReference>
<feature type="transmembrane region" description="Helical" evidence="4">
    <location>
        <begin position="351"/>
        <end position="371"/>
    </location>
</feature>
<dbReference type="PANTHER" id="PTHR11360:SF284">
    <property type="entry name" value="EG:103B4.3 PROTEIN-RELATED"/>
    <property type="match status" value="1"/>
</dbReference>
<evidence type="ECO:0000313" key="7">
    <source>
        <dbReference type="Proteomes" id="UP001050691"/>
    </source>
</evidence>
<feature type="transmembrane region" description="Helical" evidence="4">
    <location>
        <begin position="205"/>
        <end position="224"/>
    </location>
</feature>
<feature type="transmembrane region" description="Helical" evidence="4">
    <location>
        <begin position="166"/>
        <end position="184"/>
    </location>
</feature>
<feature type="region of interest" description="Disordered" evidence="3">
    <location>
        <begin position="1"/>
        <end position="26"/>
    </location>
</feature>
<evidence type="ECO:0000256" key="4">
    <source>
        <dbReference type="SAM" id="Phobius"/>
    </source>
</evidence>
<dbReference type="GO" id="GO:0016020">
    <property type="term" value="C:membrane"/>
    <property type="evidence" value="ECO:0007669"/>
    <property type="project" value="UniProtKB-SubCell"/>
</dbReference>
<evidence type="ECO:0000256" key="1">
    <source>
        <dbReference type="ARBA" id="ARBA00004141"/>
    </source>
</evidence>
<feature type="transmembrane region" description="Helical" evidence="4">
    <location>
        <begin position="236"/>
        <end position="256"/>
    </location>
</feature>
<dbReference type="PROSITE" id="PS50850">
    <property type="entry name" value="MFS"/>
    <property type="match status" value="1"/>
</dbReference>
<proteinExistence type="inferred from homology"/>
<keyword evidence="4" id="KW-0472">Membrane</keyword>
<name>A0AAV4ZXS5_9AGAM</name>
<keyword evidence="4" id="KW-1133">Transmembrane helix</keyword>
<reference evidence="6" key="1">
    <citation type="submission" date="2021-10" db="EMBL/GenBank/DDBJ databases">
        <title>De novo Genome Assembly of Clathrus columnatus (Basidiomycota, Fungi) Using Illumina and Nanopore Sequence Data.</title>
        <authorList>
            <person name="Ogiso-Tanaka E."/>
            <person name="Itagaki H."/>
            <person name="Hosoya T."/>
            <person name="Hosaka K."/>
        </authorList>
    </citation>
    <scope>NUCLEOTIDE SEQUENCE</scope>
    <source>
        <strain evidence="6">MO-923</strain>
    </source>
</reference>
<dbReference type="Proteomes" id="UP001050691">
    <property type="component" value="Unassembled WGS sequence"/>
</dbReference>
<keyword evidence="7" id="KW-1185">Reference proteome</keyword>
<dbReference type="InterPro" id="IPR050327">
    <property type="entry name" value="Proton-linked_MCT"/>
</dbReference>
<gene>
    <name evidence="6" type="ORF">Clacol_001159</name>
</gene>
<feature type="compositionally biased region" description="Basic and acidic residues" evidence="3">
    <location>
        <begin position="1"/>
        <end position="10"/>
    </location>
</feature>
<dbReference type="SUPFAM" id="SSF103473">
    <property type="entry name" value="MFS general substrate transporter"/>
    <property type="match status" value="1"/>
</dbReference>
<feature type="transmembrane region" description="Helical" evidence="4">
    <location>
        <begin position="413"/>
        <end position="436"/>
    </location>
</feature>
<dbReference type="EMBL" id="BPWL01000002">
    <property type="protein sequence ID" value="GJJ06962.1"/>
    <property type="molecule type" value="Genomic_DNA"/>
</dbReference>
<protein>
    <recommendedName>
        <fullName evidence="5">Major facilitator superfamily (MFS) profile domain-containing protein</fullName>
    </recommendedName>
</protein>
<sequence>MPTATAKKESTLSSDNPQPGLNQEPEFEDSSLIEAFTVDTSKCRVGVCSTTIVDLNESGEETDYYNINGGTTGWLVVVGCFLLYFNMLGGTYSFGVYEAHYSLHEFPGQASKVALIGSTSSGVALAIGVLAGRWVELYGERLVTIMGSIVFSGALAAAGFCRTLPTLILTQGVLTGVGVGILTVPGITDSSLQAMIPWFPNKRSLALGLASSGAGLGGIFWSFITRIIVSRISYQWALWTMALVSAFLYAVAIILIKPPPGWKRPTPIGRPHSYRECLIMFKNPKFVSLYLANVISLFGYLVPFFYVPTYAQAQLNSPAFEGAILAAIMNLGMSIGRVVLGFWANSSFGTINAILVSMAIASLCQLCLWLPAASSIILLYIFAFVYGFFGGGYIGLVPIILTQIFEPSKIPSITGLFLSSDLPGAMAGSPIAGSILNSSHDQWSYVIVFSSLSMMLGTIINAITRFQVEKRFWASI</sequence>
<dbReference type="InterPro" id="IPR036259">
    <property type="entry name" value="MFS_trans_sf"/>
</dbReference>